<proteinExistence type="predicted"/>
<accession>A0A316G403</accession>
<organism evidence="1 2">
    <name type="scientific">Silicimonas algicola</name>
    <dbReference type="NCBI Taxonomy" id="1826607"/>
    <lineage>
        <taxon>Bacteria</taxon>
        <taxon>Pseudomonadati</taxon>
        <taxon>Pseudomonadota</taxon>
        <taxon>Alphaproteobacteria</taxon>
        <taxon>Rhodobacterales</taxon>
        <taxon>Paracoccaceae</taxon>
    </lineage>
</organism>
<keyword evidence="2" id="KW-1185">Reference proteome</keyword>
<dbReference type="EMBL" id="QGGV01000009">
    <property type="protein sequence ID" value="PWK55055.1"/>
    <property type="molecule type" value="Genomic_DNA"/>
</dbReference>
<reference evidence="1 2" key="1">
    <citation type="submission" date="2018-05" db="EMBL/GenBank/DDBJ databases">
        <title>Genomic Encyclopedia of Type Strains, Phase IV (KMG-IV): sequencing the most valuable type-strain genomes for metagenomic binning, comparative biology and taxonomic classification.</title>
        <authorList>
            <person name="Goeker M."/>
        </authorList>
    </citation>
    <scope>NUCLEOTIDE SEQUENCE [LARGE SCALE GENOMIC DNA]</scope>
    <source>
        <strain evidence="1 2">DSM 103371</strain>
    </source>
</reference>
<gene>
    <name evidence="1" type="ORF">C8D95_109143</name>
</gene>
<dbReference type="AlphaFoldDB" id="A0A316G403"/>
<protein>
    <recommendedName>
        <fullName evidence="3">Hpt domain-containing protein</fullName>
    </recommendedName>
</protein>
<comment type="caution">
    <text evidence="1">The sequence shown here is derived from an EMBL/GenBank/DDBJ whole genome shotgun (WGS) entry which is preliminary data.</text>
</comment>
<evidence type="ECO:0000313" key="1">
    <source>
        <dbReference type="EMBL" id="PWK55055.1"/>
    </source>
</evidence>
<evidence type="ECO:0000313" key="2">
    <source>
        <dbReference type="Proteomes" id="UP000245390"/>
    </source>
</evidence>
<dbReference type="Proteomes" id="UP000245390">
    <property type="component" value="Unassembled WGS sequence"/>
</dbReference>
<evidence type="ECO:0008006" key="3">
    <source>
        <dbReference type="Google" id="ProtNLM"/>
    </source>
</evidence>
<name>A0A316G403_9RHOB</name>
<sequence length="127" mass="13188">MTEKIAVLCPREAVSLSMPAIYSAGGDGPRGERPAMAEDAVEEIVVCLAAIEAAWSAGEFRRLSSTLASVAGLARATGLPDVARVADSALELVKGHDDVALAAVVARLVRLGEASLATLLEISYRQL</sequence>